<evidence type="ECO:0000256" key="1">
    <source>
        <dbReference type="SAM" id="Coils"/>
    </source>
</evidence>
<accession>A0A4D6M605</accession>
<dbReference type="EMBL" id="CP039350">
    <property type="protein sequence ID" value="QCD96287.1"/>
    <property type="molecule type" value="Genomic_DNA"/>
</dbReference>
<evidence type="ECO:0000313" key="3">
    <source>
        <dbReference type="EMBL" id="QCD96285.1"/>
    </source>
</evidence>
<evidence type="ECO:0000313" key="5">
    <source>
        <dbReference type="EMBL" id="QCD96289.1"/>
    </source>
</evidence>
<evidence type="ECO:0000256" key="2">
    <source>
        <dbReference type="SAM" id="MobiDB-lite"/>
    </source>
</evidence>
<proteinExistence type="predicted"/>
<evidence type="ECO:0000313" key="4">
    <source>
        <dbReference type="EMBL" id="QCD96287.1"/>
    </source>
</evidence>
<organism evidence="4 6">
    <name type="scientific">Vigna unguiculata</name>
    <name type="common">Cowpea</name>
    <dbReference type="NCBI Taxonomy" id="3917"/>
    <lineage>
        <taxon>Eukaryota</taxon>
        <taxon>Viridiplantae</taxon>
        <taxon>Streptophyta</taxon>
        <taxon>Embryophyta</taxon>
        <taxon>Tracheophyta</taxon>
        <taxon>Spermatophyta</taxon>
        <taxon>Magnoliopsida</taxon>
        <taxon>eudicotyledons</taxon>
        <taxon>Gunneridae</taxon>
        <taxon>Pentapetalae</taxon>
        <taxon>rosids</taxon>
        <taxon>fabids</taxon>
        <taxon>Fabales</taxon>
        <taxon>Fabaceae</taxon>
        <taxon>Papilionoideae</taxon>
        <taxon>50 kb inversion clade</taxon>
        <taxon>NPAAA clade</taxon>
        <taxon>indigoferoid/millettioid clade</taxon>
        <taxon>Phaseoleae</taxon>
        <taxon>Vigna</taxon>
    </lineage>
</organism>
<feature type="compositionally biased region" description="Acidic residues" evidence="2">
    <location>
        <begin position="96"/>
        <end position="105"/>
    </location>
</feature>
<dbReference type="Proteomes" id="UP000501690">
    <property type="component" value="Linkage Group LG6"/>
</dbReference>
<gene>
    <name evidence="3" type="ORF">DEO72_LG6g987</name>
    <name evidence="4" type="ORF">DEO72_LG6g989</name>
    <name evidence="5" type="ORF">DEO72_LG6g991</name>
</gene>
<feature type="coiled-coil region" evidence="1">
    <location>
        <begin position="19"/>
        <end position="53"/>
    </location>
</feature>
<protein>
    <submittedName>
        <fullName evidence="4">Uncharacterized protein</fullName>
    </submittedName>
</protein>
<sequence length="130" mass="14707">MGRERKILATWKVRYLDSEEKLKGQIADLEADYDDIKEKHDRLEGQLEDLKTCIIQEHINGFQKGVRKSSSFYENVDVSDVRFDVNKDVCDGVLIDEAESSPEGEEEKKVADADAGGNEVVAEDIEQKTT</sequence>
<dbReference type="AlphaFoldDB" id="A0A4D6M605"/>
<name>A0A4D6M605_VIGUN</name>
<evidence type="ECO:0000313" key="6">
    <source>
        <dbReference type="Proteomes" id="UP000501690"/>
    </source>
</evidence>
<keyword evidence="6" id="KW-1185">Reference proteome</keyword>
<reference evidence="4 6" key="1">
    <citation type="submission" date="2019-04" db="EMBL/GenBank/DDBJ databases">
        <title>An improved genome assembly and genetic linkage map for asparagus bean, Vigna unguiculata ssp. sesquipedialis.</title>
        <authorList>
            <person name="Xia Q."/>
            <person name="Zhang R."/>
            <person name="Dong Y."/>
        </authorList>
    </citation>
    <scope>NUCLEOTIDE SEQUENCE [LARGE SCALE GENOMIC DNA]</scope>
    <source>
        <tissue evidence="4">Leaf</tissue>
    </source>
</reference>
<feature type="region of interest" description="Disordered" evidence="2">
    <location>
        <begin position="96"/>
        <end position="130"/>
    </location>
</feature>
<dbReference type="EMBL" id="CP039350">
    <property type="protein sequence ID" value="QCD96289.1"/>
    <property type="molecule type" value="Genomic_DNA"/>
</dbReference>
<dbReference type="EMBL" id="CP039350">
    <property type="protein sequence ID" value="QCD96285.1"/>
    <property type="molecule type" value="Genomic_DNA"/>
</dbReference>
<keyword evidence="1" id="KW-0175">Coiled coil</keyword>